<name>A0A6J4PKL4_9ACTN</name>
<dbReference type="EMBL" id="CADCUT010000122">
    <property type="protein sequence ID" value="CAA9412915.1"/>
    <property type="molecule type" value="Genomic_DNA"/>
</dbReference>
<proteinExistence type="predicted"/>
<dbReference type="SUPFAM" id="SSF53098">
    <property type="entry name" value="Ribonuclease H-like"/>
    <property type="match status" value="1"/>
</dbReference>
<sequence length="121" mass="13124">MALSDPGRVLATPLEVVPTAALTDYLRRLFAEQDVREVVVGLPKTLSGEIGPQARGVLDTIAGLRRAFPGMRFVEWDERLTTRVAVAGSGGKKGKKGKRIRVDHLAAAGMLQEYLARRGDL</sequence>
<dbReference type="GO" id="GO:0005829">
    <property type="term" value="C:cytosol"/>
    <property type="evidence" value="ECO:0007669"/>
    <property type="project" value="TreeGrafter"/>
</dbReference>
<dbReference type="Gene3D" id="3.30.420.140">
    <property type="entry name" value="YqgF/RNase H-like domain"/>
    <property type="match status" value="1"/>
</dbReference>
<protein>
    <submittedName>
        <fullName evidence="1">Pre-16S rRNA nuclease Yqg</fullName>
    </submittedName>
</protein>
<dbReference type="GO" id="GO:0000967">
    <property type="term" value="P:rRNA 5'-end processing"/>
    <property type="evidence" value="ECO:0007669"/>
    <property type="project" value="TreeGrafter"/>
</dbReference>
<dbReference type="AlphaFoldDB" id="A0A6J4PKL4"/>
<dbReference type="InterPro" id="IPR037027">
    <property type="entry name" value="YqgF/RNaseH-like_dom_sf"/>
</dbReference>
<gene>
    <name evidence="1" type="ORF">AVDCRST_MAG03-1990</name>
</gene>
<evidence type="ECO:0000313" key="1">
    <source>
        <dbReference type="EMBL" id="CAA9412915.1"/>
    </source>
</evidence>
<dbReference type="InterPro" id="IPR012337">
    <property type="entry name" value="RNaseH-like_sf"/>
</dbReference>
<organism evidence="1">
    <name type="scientific">uncultured Rubrobacteraceae bacterium</name>
    <dbReference type="NCBI Taxonomy" id="349277"/>
    <lineage>
        <taxon>Bacteria</taxon>
        <taxon>Bacillati</taxon>
        <taxon>Actinomycetota</taxon>
        <taxon>Rubrobacteria</taxon>
        <taxon>Rubrobacterales</taxon>
        <taxon>Rubrobacteraceae</taxon>
        <taxon>environmental samples</taxon>
    </lineage>
</organism>
<dbReference type="InterPro" id="IPR005227">
    <property type="entry name" value="YqgF"/>
</dbReference>
<reference evidence="1" key="1">
    <citation type="submission" date="2020-02" db="EMBL/GenBank/DDBJ databases">
        <authorList>
            <person name="Meier V. D."/>
        </authorList>
    </citation>
    <scope>NUCLEOTIDE SEQUENCE</scope>
    <source>
        <strain evidence="1">AVDCRST_MAG03</strain>
    </source>
</reference>
<dbReference type="CDD" id="cd16964">
    <property type="entry name" value="YqgF"/>
    <property type="match status" value="1"/>
</dbReference>
<accession>A0A6J4PKL4</accession>
<dbReference type="PANTHER" id="PTHR33317">
    <property type="entry name" value="POLYNUCLEOTIDYL TRANSFERASE, RIBONUCLEASE H-LIKE SUPERFAMILY PROTEIN"/>
    <property type="match status" value="1"/>
</dbReference>
<dbReference type="Pfam" id="PF03652">
    <property type="entry name" value="RuvX"/>
    <property type="match status" value="1"/>
</dbReference>
<dbReference type="PANTHER" id="PTHR33317:SF4">
    <property type="entry name" value="POLYNUCLEOTIDYL TRANSFERASE, RIBONUCLEASE H-LIKE SUPERFAMILY PROTEIN"/>
    <property type="match status" value="1"/>
</dbReference>